<dbReference type="AlphaFoldDB" id="A0A399RRG2"/>
<feature type="transmembrane region" description="Helical" evidence="2">
    <location>
        <begin position="97"/>
        <end position="119"/>
    </location>
</feature>
<dbReference type="InterPro" id="IPR036890">
    <property type="entry name" value="HATPase_C_sf"/>
</dbReference>
<evidence type="ECO:0000256" key="2">
    <source>
        <dbReference type="SAM" id="Phobius"/>
    </source>
</evidence>
<feature type="transmembrane region" description="Helical" evidence="2">
    <location>
        <begin position="12"/>
        <end position="33"/>
    </location>
</feature>
<dbReference type="Pfam" id="PF06580">
    <property type="entry name" value="His_kinase"/>
    <property type="match status" value="1"/>
</dbReference>
<dbReference type="RefSeq" id="WP_119433176.1">
    <property type="nucleotide sequence ID" value="NZ_QWGE01000005.1"/>
</dbReference>
<accession>A0A399RRG2</accession>
<feature type="coiled-coil region" evidence="1">
    <location>
        <begin position="151"/>
        <end position="183"/>
    </location>
</feature>
<evidence type="ECO:0000313" key="5">
    <source>
        <dbReference type="Proteomes" id="UP000266005"/>
    </source>
</evidence>
<evidence type="ECO:0000259" key="3">
    <source>
        <dbReference type="Pfam" id="PF06580"/>
    </source>
</evidence>
<dbReference type="GO" id="GO:0000155">
    <property type="term" value="F:phosphorelay sensor kinase activity"/>
    <property type="evidence" value="ECO:0007669"/>
    <property type="project" value="InterPro"/>
</dbReference>
<dbReference type="Gene3D" id="3.30.565.10">
    <property type="entry name" value="Histidine kinase-like ATPase, C-terminal domain"/>
    <property type="match status" value="1"/>
</dbReference>
<evidence type="ECO:0000313" key="4">
    <source>
        <dbReference type="EMBL" id="RIJ34316.1"/>
    </source>
</evidence>
<organism evidence="4 5">
    <name type="scientific">Pontibacter oryzae</name>
    <dbReference type="NCBI Taxonomy" id="2304593"/>
    <lineage>
        <taxon>Bacteria</taxon>
        <taxon>Pseudomonadati</taxon>
        <taxon>Bacteroidota</taxon>
        <taxon>Cytophagia</taxon>
        <taxon>Cytophagales</taxon>
        <taxon>Hymenobacteraceae</taxon>
        <taxon>Pontibacter</taxon>
    </lineage>
</organism>
<feature type="transmembrane region" description="Helical" evidence="2">
    <location>
        <begin position="60"/>
        <end position="85"/>
    </location>
</feature>
<gene>
    <name evidence="4" type="ORF">D1627_15455</name>
</gene>
<reference evidence="5" key="1">
    <citation type="submission" date="2018-08" db="EMBL/GenBank/DDBJ databases">
        <title>Mucilaginibacter sp. MYSH2.</title>
        <authorList>
            <person name="Seo T."/>
        </authorList>
    </citation>
    <scope>NUCLEOTIDE SEQUENCE [LARGE SCALE GENOMIC DNA]</scope>
    <source>
        <strain evidence="5">KIRAN</strain>
    </source>
</reference>
<feature type="domain" description="Signal transduction histidine kinase internal region" evidence="3">
    <location>
        <begin position="175"/>
        <end position="254"/>
    </location>
</feature>
<dbReference type="GO" id="GO:0016020">
    <property type="term" value="C:membrane"/>
    <property type="evidence" value="ECO:0007669"/>
    <property type="project" value="InterPro"/>
</dbReference>
<feature type="transmembrane region" description="Helical" evidence="2">
    <location>
        <begin position="131"/>
        <end position="154"/>
    </location>
</feature>
<proteinExistence type="predicted"/>
<dbReference type="PANTHER" id="PTHR34220">
    <property type="entry name" value="SENSOR HISTIDINE KINASE YPDA"/>
    <property type="match status" value="1"/>
</dbReference>
<dbReference type="InterPro" id="IPR010559">
    <property type="entry name" value="Sig_transdc_His_kin_internal"/>
</dbReference>
<dbReference type="OrthoDB" id="927174at2"/>
<keyword evidence="2" id="KW-0472">Membrane</keyword>
<keyword evidence="2" id="KW-1133">Transmembrane helix</keyword>
<dbReference type="EMBL" id="QWGE01000005">
    <property type="protein sequence ID" value="RIJ34316.1"/>
    <property type="molecule type" value="Genomic_DNA"/>
</dbReference>
<keyword evidence="5" id="KW-1185">Reference proteome</keyword>
<keyword evidence="1" id="KW-0175">Coiled coil</keyword>
<sequence length="359" mass="41016">MLQKQNNYIRELLVVALITSVFFGVFSVLPMLLSTSQSFLSPPMPPGGRPRMMRPPSEGLSLNILVTTLLMLTLWLMNILLYARISVMKAREQAKNILRYIVSYALMFALISLYFLVLGRFSLNPQYGRALFFPFIAGVTNNTIVIIILELVVLQRKKTQVELENAQLKMNSMQAQHQHLKHQLQPHFLFNALNTLKTLIRRKPQEAEDYLVRLAEFLRASLTSDGKDTVPLGEELKLCTDYLEMQKVRFKDAFTYDINIPESIQQTAFVPVFALQLLAENAIKHNGFTVEEPLGIHIRQHPEGFIEVCNNKKAKRINEQSSGIGLKNLRERYSALSEAAVRVTETEKHFCVQLPILTK</sequence>
<keyword evidence="2" id="KW-0812">Transmembrane</keyword>
<protein>
    <recommendedName>
        <fullName evidence="3">Signal transduction histidine kinase internal region domain-containing protein</fullName>
    </recommendedName>
</protein>
<evidence type="ECO:0000256" key="1">
    <source>
        <dbReference type="SAM" id="Coils"/>
    </source>
</evidence>
<dbReference type="Proteomes" id="UP000266005">
    <property type="component" value="Unassembled WGS sequence"/>
</dbReference>
<comment type="caution">
    <text evidence="4">The sequence shown here is derived from an EMBL/GenBank/DDBJ whole genome shotgun (WGS) entry which is preliminary data.</text>
</comment>
<dbReference type="PANTHER" id="PTHR34220:SF7">
    <property type="entry name" value="SENSOR HISTIDINE KINASE YPDA"/>
    <property type="match status" value="1"/>
</dbReference>
<name>A0A399RRG2_9BACT</name>
<dbReference type="InterPro" id="IPR050640">
    <property type="entry name" value="Bact_2-comp_sensor_kinase"/>
</dbReference>